<feature type="region of interest" description="Disordered" evidence="1">
    <location>
        <begin position="94"/>
        <end position="132"/>
    </location>
</feature>
<evidence type="ECO:0000256" key="1">
    <source>
        <dbReference type="SAM" id="MobiDB-lite"/>
    </source>
</evidence>
<accession>A0A6G0RYJ6</accession>
<evidence type="ECO:0000313" key="3">
    <source>
        <dbReference type="Proteomes" id="UP000486351"/>
    </source>
</evidence>
<organism evidence="2 3">
    <name type="scientific">Phytophthora fragariae</name>
    <dbReference type="NCBI Taxonomy" id="53985"/>
    <lineage>
        <taxon>Eukaryota</taxon>
        <taxon>Sar</taxon>
        <taxon>Stramenopiles</taxon>
        <taxon>Oomycota</taxon>
        <taxon>Peronosporomycetes</taxon>
        <taxon>Peronosporales</taxon>
        <taxon>Peronosporaceae</taxon>
        <taxon>Phytophthora</taxon>
    </lineage>
</organism>
<dbReference type="AlphaFoldDB" id="A0A6G0RYJ6"/>
<name>A0A6G0RYJ6_9STRA</name>
<feature type="compositionally biased region" description="Polar residues" evidence="1">
    <location>
        <begin position="98"/>
        <end position="121"/>
    </location>
</feature>
<proteinExistence type="predicted"/>
<gene>
    <name evidence="2" type="ORF">PF008_g8852</name>
</gene>
<comment type="caution">
    <text evidence="2">The sequence shown here is derived from an EMBL/GenBank/DDBJ whole genome shotgun (WGS) entry which is preliminary data.</text>
</comment>
<sequence>MTIALPVASCKNKLSKSKKKLSKGASRWREINVKSSFASVPPTHPPSPSCPRQVGGNTQVKPPGAVATAAATQAPKTVVTIVAAPTRGVASAGMKPTANKNYNGGKNENVSNKSASMNATAKATKPNADMNAKSTAPFALNDVTAGSVHRARQIGNTNFKRFQKLYNFFIASDEATARAINANVSAKRDQVDQWVRGAVNFKALAYIHKIRQGLLVVLIVSTTLVKYGERSSSSAGRAL</sequence>
<dbReference type="EMBL" id="QXFY01000408">
    <property type="protein sequence ID" value="KAE9345243.1"/>
    <property type="molecule type" value="Genomic_DNA"/>
</dbReference>
<evidence type="ECO:0000313" key="2">
    <source>
        <dbReference type="EMBL" id="KAE9345243.1"/>
    </source>
</evidence>
<reference evidence="2 3" key="1">
    <citation type="submission" date="2018-09" db="EMBL/GenBank/DDBJ databases">
        <title>Genomic investigation of the strawberry pathogen Phytophthora fragariae indicates pathogenicity is determined by transcriptional variation in three key races.</title>
        <authorList>
            <person name="Adams T.M."/>
            <person name="Armitage A.D."/>
            <person name="Sobczyk M.K."/>
            <person name="Bates H.J."/>
            <person name="Dunwell J.M."/>
            <person name="Nellist C.F."/>
            <person name="Harrison R.J."/>
        </authorList>
    </citation>
    <scope>NUCLEOTIDE SEQUENCE [LARGE SCALE GENOMIC DNA]</scope>
    <source>
        <strain evidence="2 3">NOV-77</strain>
    </source>
</reference>
<feature type="region of interest" description="Disordered" evidence="1">
    <location>
        <begin position="36"/>
        <end position="55"/>
    </location>
</feature>
<protein>
    <submittedName>
        <fullName evidence="2">Uncharacterized protein</fullName>
    </submittedName>
</protein>
<dbReference type="Proteomes" id="UP000486351">
    <property type="component" value="Unassembled WGS sequence"/>
</dbReference>